<dbReference type="GO" id="GO:0005315">
    <property type="term" value="F:phosphate transmembrane transporter activity"/>
    <property type="evidence" value="ECO:0007669"/>
    <property type="project" value="InterPro"/>
</dbReference>
<dbReference type="InterPro" id="IPR000515">
    <property type="entry name" value="MetI-like"/>
</dbReference>
<dbReference type="InterPro" id="IPR035906">
    <property type="entry name" value="MetI-like_sf"/>
</dbReference>
<reference evidence="12 13" key="1">
    <citation type="journal article" date="2018" name="Nat. Biotechnol.">
        <title>A standardized bacterial taxonomy based on genome phylogeny substantially revises the tree of life.</title>
        <authorList>
            <person name="Parks D.H."/>
            <person name="Chuvochina M."/>
            <person name="Waite D.W."/>
            <person name="Rinke C."/>
            <person name="Skarshewski A."/>
            <person name="Chaumeil P.A."/>
            <person name="Hugenholtz P."/>
        </authorList>
    </citation>
    <scope>NUCLEOTIDE SEQUENCE [LARGE SCALE GENOMIC DNA]</scope>
    <source>
        <strain evidence="12">UBA12529</strain>
    </source>
</reference>
<evidence type="ECO:0000256" key="3">
    <source>
        <dbReference type="ARBA" id="ARBA00016864"/>
    </source>
</evidence>
<evidence type="ECO:0000256" key="2">
    <source>
        <dbReference type="ARBA" id="ARBA00007069"/>
    </source>
</evidence>
<comment type="caution">
    <text evidence="12">The sequence shown here is derived from an EMBL/GenBank/DDBJ whole genome shotgun (WGS) entry which is preliminary data.</text>
</comment>
<accession>A0A124FKM7</accession>
<dbReference type="PANTHER" id="PTHR42922">
    <property type="entry name" value="PHOSPHATE TRANSPORT SYSTEM PERMEASE PROTEIN PSTA"/>
    <property type="match status" value="1"/>
</dbReference>
<organism evidence="12 13">
    <name type="scientific">Thermodesulfobacterium commune</name>
    <dbReference type="NCBI Taxonomy" id="1741"/>
    <lineage>
        <taxon>Bacteria</taxon>
        <taxon>Pseudomonadati</taxon>
        <taxon>Thermodesulfobacteriota</taxon>
        <taxon>Thermodesulfobacteria</taxon>
        <taxon>Thermodesulfobacteriales</taxon>
        <taxon>Thermodesulfobacteriaceae</taxon>
        <taxon>Thermodesulfobacterium</taxon>
    </lineage>
</organism>
<evidence type="ECO:0000256" key="6">
    <source>
        <dbReference type="ARBA" id="ARBA00022592"/>
    </source>
</evidence>
<dbReference type="RefSeq" id="WP_051754601.1">
    <property type="nucleotide sequence ID" value="NZ_DAINLL010000002.1"/>
</dbReference>
<dbReference type="AlphaFoldDB" id="A0A124FKM7"/>
<keyword evidence="4" id="KW-0813">Transport</keyword>
<dbReference type="Gene3D" id="1.10.3720.10">
    <property type="entry name" value="MetI-like"/>
    <property type="match status" value="1"/>
</dbReference>
<keyword evidence="7 10" id="KW-0812">Transmembrane</keyword>
<dbReference type="SUPFAM" id="SSF161098">
    <property type="entry name" value="MetI-like"/>
    <property type="match status" value="1"/>
</dbReference>
<keyword evidence="9 10" id="KW-0472">Membrane</keyword>
<evidence type="ECO:0000256" key="4">
    <source>
        <dbReference type="ARBA" id="ARBA00022448"/>
    </source>
</evidence>
<dbReference type="GO" id="GO:0005886">
    <property type="term" value="C:plasma membrane"/>
    <property type="evidence" value="ECO:0007669"/>
    <property type="project" value="UniProtKB-SubCell"/>
</dbReference>
<evidence type="ECO:0000259" key="11">
    <source>
        <dbReference type="PROSITE" id="PS50928"/>
    </source>
</evidence>
<dbReference type="Proteomes" id="UP000257240">
    <property type="component" value="Unassembled WGS sequence"/>
</dbReference>
<evidence type="ECO:0000313" key="13">
    <source>
        <dbReference type="Proteomes" id="UP000257240"/>
    </source>
</evidence>
<gene>
    <name evidence="12" type="primary">pstA</name>
    <name evidence="12" type="ORF">DCE01_02940</name>
</gene>
<evidence type="ECO:0000256" key="9">
    <source>
        <dbReference type="ARBA" id="ARBA00023136"/>
    </source>
</evidence>
<feature type="domain" description="ABC transmembrane type-1" evidence="11">
    <location>
        <begin position="69"/>
        <end position="272"/>
    </location>
</feature>
<keyword evidence="5 10" id="KW-1003">Cell membrane</keyword>
<comment type="subcellular location">
    <subcellularLocation>
        <location evidence="1 10">Cell membrane</location>
        <topology evidence="1 10">Multi-pass membrane protein</topology>
    </subcellularLocation>
</comment>
<evidence type="ECO:0000313" key="12">
    <source>
        <dbReference type="EMBL" id="HAA83730.1"/>
    </source>
</evidence>
<feature type="transmembrane region" description="Helical" evidence="10">
    <location>
        <begin position="69"/>
        <end position="94"/>
    </location>
</feature>
<keyword evidence="6" id="KW-0592">Phosphate transport</keyword>
<dbReference type="Pfam" id="PF00528">
    <property type="entry name" value="BPD_transp_1"/>
    <property type="match status" value="1"/>
</dbReference>
<dbReference type="CDD" id="cd06261">
    <property type="entry name" value="TM_PBP2"/>
    <property type="match status" value="1"/>
</dbReference>
<evidence type="ECO:0000256" key="10">
    <source>
        <dbReference type="RuleBase" id="RU363043"/>
    </source>
</evidence>
<protein>
    <recommendedName>
        <fullName evidence="3 10">Phosphate transport system permease protein PstA</fullName>
    </recommendedName>
</protein>
<keyword evidence="8 10" id="KW-1133">Transmembrane helix</keyword>
<proteinExistence type="inferred from homology"/>
<dbReference type="NCBIfam" id="TIGR00974">
    <property type="entry name" value="3a0107s02c"/>
    <property type="match status" value="1"/>
</dbReference>
<evidence type="ECO:0000256" key="7">
    <source>
        <dbReference type="ARBA" id="ARBA00022692"/>
    </source>
</evidence>
<evidence type="ECO:0000256" key="5">
    <source>
        <dbReference type="ARBA" id="ARBA00022475"/>
    </source>
</evidence>
<feature type="transmembrane region" description="Helical" evidence="10">
    <location>
        <begin position="136"/>
        <end position="154"/>
    </location>
</feature>
<feature type="transmembrane region" description="Helical" evidence="10">
    <location>
        <begin position="106"/>
        <end position="130"/>
    </location>
</feature>
<feature type="transmembrane region" description="Helical" evidence="10">
    <location>
        <begin position="187"/>
        <end position="207"/>
    </location>
</feature>
<evidence type="ECO:0000256" key="1">
    <source>
        <dbReference type="ARBA" id="ARBA00004651"/>
    </source>
</evidence>
<dbReference type="GO" id="GO:0035435">
    <property type="term" value="P:phosphate ion transmembrane transport"/>
    <property type="evidence" value="ECO:0007669"/>
    <property type="project" value="InterPro"/>
</dbReference>
<dbReference type="PROSITE" id="PS50928">
    <property type="entry name" value="ABC_TM1"/>
    <property type="match status" value="1"/>
</dbReference>
<dbReference type="InterPro" id="IPR005672">
    <property type="entry name" value="Phosphate_PstA"/>
</dbReference>
<name>A0A124FKM7_9BACT</name>
<feature type="transmembrane region" description="Helical" evidence="10">
    <location>
        <begin position="254"/>
        <end position="276"/>
    </location>
</feature>
<feature type="transmembrane region" description="Helical" evidence="10">
    <location>
        <begin position="15"/>
        <end position="40"/>
    </location>
</feature>
<evidence type="ECO:0000256" key="8">
    <source>
        <dbReference type="ARBA" id="ARBA00022989"/>
    </source>
</evidence>
<dbReference type="EMBL" id="DLVE01000036">
    <property type="protein sequence ID" value="HAA83730.1"/>
    <property type="molecule type" value="Genomic_DNA"/>
</dbReference>
<comment type="similarity">
    <text evidence="2 10">Belongs to the binding-protein-dependent transport system permease family. CysTW subfamily.</text>
</comment>
<dbReference type="PANTHER" id="PTHR42922:SF1">
    <property type="entry name" value="PHOSPHATE TRANSPORT SYSTEM PERMEASE PROTEIN PSTA"/>
    <property type="match status" value="1"/>
</dbReference>
<sequence>MEKVVLYRRKLISKVMLFLSFIAAIYGLFWLFWILGTLFFNGFKHLTFSLFIEDPGPPGIEEGGLRHAFIGHAIITFIASVIGVPIGIFSGIYYSEYGRDSKFFKVLRNITDIMVSTPSIIMGAVMYALFVVPFKHFNALAGCLALGMLMVPVISKTTEEMLKLVPFTLREAAYALGAFKWQLIKDVVLRSAKFGILTGVLLGMARISGETAPLLFTAFNNHYVSFDIFKPMASLTVTIFDYAMSPYEFWHNQAWAASFCLALFVLILSIFAKTLVHSNFGWLKLFKRKK</sequence>
<dbReference type="InterPro" id="IPR051408">
    <property type="entry name" value="Phosphate_transprt_permease"/>
</dbReference>